<dbReference type="PANTHER" id="PTHR45432">
    <property type="entry name" value="CHAPERONE PROTEIN DNAJ 11, CHLOROPLASTIC-LIKE"/>
    <property type="match status" value="1"/>
</dbReference>
<organism evidence="3 4">
    <name type="scientific">Trapa natans</name>
    <name type="common">Water chestnut</name>
    <dbReference type="NCBI Taxonomy" id="22666"/>
    <lineage>
        <taxon>Eukaryota</taxon>
        <taxon>Viridiplantae</taxon>
        <taxon>Streptophyta</taxon>
        <taxon>Embryophyta</taxon>
        <taxon>Tracheophyta</taxon>
        <taxon>Spermatophyta</taxon>
        <taxon>Magnoliopsida</taxon>
        <taxon>eudicotyledons</taxon>
        <taxon>Gunneridae</taxon>
        <taxon>Pentapetalae</taxon>
        <taxon>rosids</taxon>
        <taxon>malvids</taxon>
        <taxon>Myrtales</taxon>
        <taxon>Lythraceae</taxon>
        <taxon>Trapa</taxon>
    </lineage>
</organism>
<sequence length="173" mass="18683">MASAAASSSSSSLFSLSSSSSPAASSLSKTAPRVSFRRRPLRVSSSCVSTAERPPARAHILSTGSLYDVLGIQAGATCQEIKAAYRRLARVLHPDAAAASGDYHGTDFIRLHEAYATLSDPQKRADYDRALFTSRRRCVSPPFAVSMSDDVPTGGLTGFQSYTKRRWETDQCW</sequence>
<dbReference type="PROSITE" id="PS00636">
    <property type="entry name" value="DNAJ_1"/>
    <property type="match status" value="1"/>
</dbReference>
<reference evidence="3 4" key="1">
    <citation type="journal article" date="2023" name="Hortic Res">
        <title>Pangenome of water caltrop reveals structural variations and asymmetric subgenome divergence after allopolyploidization.</title>
        <authorList>
            <person name="Zhang X."/>
            <person name="Chen Y."/>
            <person name="Wang L."/>
            <person name="Yuan Y."/>
            <person name="Fang M."/>
            <person name="Shi L."/>
            <person name="Lu R."/>
            <person name="Comes H.P."/>
            <person name="Ma Y."/>
            <person name="Chen Y."/>
            <person name="Huang G."/>
            <person name="Zhou Y."/>
            <person name="Zheng Z."/>
            <person name="Qiu Y."/>
        </authorList>
    </citation>
    <scope>NUCLEOTIDE SEQUENCE [LARGE SCALE GENOMIC DNA]</scope>
    <source>
        <strain evidence="3">F231</strain>
    </source>
</reference>
<evidence type="ECO:0000256" key="1">
    <source>
        <dbReference type="SAM" id="MobiDB-lite"/>
    </source>
</evidence>
<dbReference type="InterPro" id="IPR001623">
    <property type="entry name" value="DnaJ_domain"/>
</dbReference>
<protein>
    <recommendedName>
        <fullName evidence="2">J domain-containing protein</fullName>
    </recommendedName>
</protein>
<dbReference type="Proteomes" id="UP001346149">
    <property type="component" value="Unassembled WGS sequence"/>
</dbReference>
<dbReference type="CDD" id="cd06257">
    <property type="entry name" value="DnaJ"/>
    <property type="match status" value="1"/>
</dbReference>
<dbReference type="PROSITE" id="PS50076">
    <property type="entry name" value="DNAJ_2"/>
    <property type="match status" value="1"/>
</dbReference>
<dbReference type="SUPFAM" id="SSF46565">
    <property type="entry name" value="Chaperone J-domain"/>
    <property type="match status" value="1"/>
</dbReference>
<proteinExistence type="predicted"/>
<feature type="region of interest" description="Disordered" evidence="1">
    <location>
        <begin position="1"/>
        <end position="29"/>
    </location>
</feature>
<dbReference type="Gene3D" id="1.10.287.110">
    <property type="entry name" value="DnaJ domain"/>
    <property type="match status" value="1"/>
</dbReference>
<dbReference type="PRINTS" id="PR00625">
    <property type="entry name" value="JDOMAIN"/>
</dbReference>
<comment type="caution">
    <text evidence="3">The sequence shown here is derived from an EMBL/GenBank/DDBJ whole genome shotgun (WGS) entry which is preliminary data.</text>
</comment>
<feature type="compositionally biased region" description="Low complexity" evidence="1">
    <location>
        <begin position="1"/>
        <end position="28"/>
    </location>
</feature>
<dbReference type="InterPro" id="IPR018253">
    <property type="entry name" value="DnaJ_domain_CS"/>
</dbReference>
<dbReference type="InterPro" id="IPR036869">
    <property type="entry name" value="J_dom_sf"/>
</dbReference>
<dbReference type="PANTHER" id="PTHR45432:SF2">
    <property type="entry name" value="CHAPERONE PROTEIN DNAJ 11, CHLOROPLASTIC"/>
    <property type="match status" value="1"/>
</dbReference>
<dbReference type="EMBL" id="JAXQNO010000012">
    <property type="protein sequence ID" value="KAK4786560.1"/>
    <property type="molecule type" value="Genomic_DNA"/>
</dbReference>
<gene>
    <name evidence="3" type="ORF">SAY86_010393</name>
</gene>
<dbReference type="SMART" id="SM00271">
    <property type="entry name" value="DnaJ"/>
    <property type="match status" value="1"/>
</dbReference>
<dbReference type="Pfam" id="PF00226">
    <property type="entry name" value="DnaJ"/>
    <property type="match status" value="1"/>
</dbReference>
<name>A0AAN7R385_TRANT</name>
<accession>A0AAN7R385</accession>
<keyword evidence="4" id="KW-1185">Reference proteome</keyword>
<evidence type="ECO:0000313" key="4">
    <source>
        <dbReference type="Proteomes" id="UP001346149"/>
    </source>
</evidence>
<evidence type="ECO:0000259" key="2">
    <source>
        <dbReference type="PROSITE" id="PS50076"/>
    </source>
</evidence>
<feature type="domain" description="J" evidence="2">
    <location>
        <begin position="65"/>
        <end position="131"/>
    </location>
</feature>
<evidence type="ECO:0000313" key="3">
    <source>
        <dbReference type="EMBL" id="KAK4786560.1"/>
    </source>
</evidence>
<dbReference type="AlphaFoldDB" id="A0AAN7R385"/>